<dbReference type="PANTHER" id="PTHR13544">
    <property type="entry name" value="SELENOPROTEIN T"/>
    <property type="match status" value="1"/>
</dbReference>
<dbReference type="InterPro" id="IPR011893">
    <property type="entry name" value="Selenoprotein_Rdx-typ"/>
</dbReference>
<dbReference type="eggNOG" id="KOG3286">
    <property type="taxonomic scope" value="Eukaryota"/>
</dbReference>
<reference evidence="5 6" key="1">
    <citation type="journal article" date="2013" name="Nat. Genet.">
        <title>The high-quality draft genome of peach (Prunus persica) identifies unique patterns of genetic diversity, domestication and genome evolution.</title>
        <authorList>
            <consortium name="International Peach Genome Initiative"/>
            <person name="Verde I."/>
            <person name="Abbott A.G."/>
            <person name="Scalabrin S."/>
            <person name="Jung S."/>
            <person name="Shu S."/>
            <person name="Marroni F."/>
            <person name="Zhebentyayeva T."/>
            <person name="Dettori M.T."/>
            <person name="Grimwood J."/>
            <person name="Cattonaro F."/>
            <person name="Zuccolo A."/>
            <person name="Rossini L."/>
            <person name="Jenkins J."/>
            <person name="Vendramin E."/>
            <person name="Meisel L.A."/>
            <person name="Decroocq V."/>
            <person name="Sosinski B."/>
            <person name="Prochnik S."/>
            <person name="Mitros T."/>
            <person name="Policriti A."/>
            <person name="Cipriani G."/>
            <person name="Dondini L."/>
            <person name="Ficklin S."/>
            <person name="Goodstein D.M."/>
            <person name="Xuan P."/>
            <person name="Del Fabbro C."/>
            <person name="Aramini V."/>
            <person name="Copetti D."/>
            <person name="Gonzalez S."/>
            <person name="Horner D.S."/>
            <person name="Falchi R."/>
            <person name="Lucas S."/>
            <person name="Mica E."/>
            <person name="Maldonado J."/>
            <person name="Lazzari B."/>
            <person name="Bielenberg D."/>
            <person name="Pirona R."/>
            <person name="Miculan M."/>
            <person name="Barakat A."/>
            <person name="Testolin R."/>
            <person name="Stella A."/>
            <person name="Tartarini S."/>
            <person name="Tonutti P."/>
            <person name="Arus P."/>
            <person name="Orellana A."/>
            <person name="Wells C."/>
            <person name="Main D."/>
            <person name="Vizzotto G."/>
            <person name="Silva H."/>
            <person name="Salamini F."/>
            <person name="Schmutz J."/>
            <person name="Morgante M."/>
            <person name="Rokhsar D.S."/>
        </authorList>
    </citation>
    <scope>NUCLEOTIDE SEQUENCE [LARGE SCALE GENOMIC DNA]</scope>
    <source>
        <strain evidence="6">cv. Nemared</strain>
    </source>
</reference>
<feature type="region of interest" description="Disordered" evidence="3">
    <location>
        <begin position="88"/>
        <end position="107"/>
    </location>
</feature>
<sequence length="293" mass="32433">MVVNGSIRACHIFHRRGSSYVLVLGLGFTFLLNHKNHYILNKDHHFFFSGSLCFSPMDRAQLVLVGLPIFLFCTDIFSLFTPKPPKTSTHYHVHDDEDPQPLDHPDPQHQQLLQEPLKFPTQQKSDVIGAIGMGSTINIGFCTSCSYRGSAVTMKNMLGTAFPGINVILANHPPPLPRRLLSKLVPVFQVGIIGTIMAGEHIFSRLGITTPPPWYHSLKANRFGSIASTWILGNFIQSFLQSTGAFEVYCNGELVFSKLKEQRFPSEIELRDLVGKKLGSSRTADGPGGGAWS</sequence>
<proteinExistence type="predicted"/>
<dbReference type="AlphaFoldDB" id="A0A251NY98"/>
<dbReference type="SUPFAM" id="SSF52833">
    <property type="entry name" value="Thioredoxin-like"/>
    <property type="match status" value="1"/>
</dbReference>
<dbReference type="Gene3D" id="3.40.30.10">
    <property type="entry name" value="Glutaredoxin"/>
    <property type="match status" value="1"/>
</dbReference>
<dbReference type="GO" id="GO:0045454">
    <property type="term" value="P:cell redox homeostasis"/>
    <property type="evidence" value="ECO:0000318"/>
    <property type="project" value="GO_Central"/>
</dbReference>
<name>A0A251NY98_PRUPE</name>
<dbReference type="NCBIfam" id="TIGR02174">
    <property type="entry name" value="CXXU_selWTH"/>
    <property type="match status" value="1"/>
</dbReference>
<accession>A0A251NY98</accession>
<dbReference type="PANTHER" id="PTHR13544:SF0">
    <property type="entry name" value="THIOREDOXIN REDUCTASE-LIKE SELENOPROTEIN T"/>
    <property type="match status" value="1"/>
</dbReference>
<dbReference type="Pfam" id="PF10262">
    <property type="entry name" value="Rdx"/>
    <property type="match status" value="1"/>
</dbReference>
<dbReference type="GO" id="GO:0004791">
    <property type="term" value="F:thioredoxin-disulfide reductase (NADPH) activity"/>
    <property type="evidence" value="ECO:0000318"/>
    <property type="project" value="GO_Central"/>
</dbReference>
<dbReference type="STRING" id="3760.A0A251NY98"/>
<evidence type="ECO:0000256" key="3">
    <source>
        <dbReference type="SAM" id="MobiDB-lite"/>
    </source>
</evidence>
<evidence type="ECO:0000256" key="1">
    <source>
        <dbReference type="ARBA" id="ARBA00022729"/>
    </source>
</evidence>
<keyword evidence="1" id="KW-0732">Signal</keyword>
<dbReference type="InterPro" id="IPR036249">
    <property type="entry name" value="Thioredoxin-like_sf"/>
</dbReference>
<keyword evidence="2" id="KW-0676">Redox-active center</keyword>
<keyword evidence="4" id="KW-0812">Transmembrane</keyword>
<dbReference type="Gramene" id="ONI03740">
    <property type="protein sequence ID" value="ONI03740"/>
    <property type="gene ID" value="PRUPE_6G279000"/>
</dbReference>
<evidence type="ECO:0000256" key="2">
    <source>
        <dbReference type="ARBA" id="ARBA00023284"/>
    </source>
</evidence>
<dbReference type="EMBL" id="CM007656">
    <property type="protein sequence ID" value="ONI03740.1"/>
    <property type="molecule type" value="Genomic_DNA"/>
</dbReference>
<feature type="transmembrane region" description="Helical" evidence="4">
    <location>
        <begin position="60"/>
        <end position="80"/>
    </location>
</feature>
<dbReference type="GO" id="GO:0005789">
    <property type="term" value="C:endoplasmic reticulum membrane"/>
    <property type="evidence" value="ECO:0000318"/>
    <property type="project" value="GO_Central"/>
</dbReference>
<dbReference type="Proteomes" id="UP000006882">
    <property type="component" value="Chromosome G6"/>
</dbReference>
<dbReference type="InterPro" id="IPR019389">
    <property type="entry name" value="Selenoprotein_T"/>
</dbReference>
<keyword evidence="4" id="KW-0472">Membrane</keyword>
<organism evidence="5 6">
    <name type="scientific">Prunus persica</name>
    <name type="common">Peach</name>
    <name type="synonym">Amygdalus persica</name>
    <dbReference type="NCBI Taxonomy" id="3760"/>
    <lineage>
        <taxon>Eukaryota</taxon>
        <taxon>Viridiplantae</taxon>
        <taxon>Streptophyta</taxon>
        <taxon>Embryophyta</taxon>
        <taxon>Tracheophyta</taxon>
        <taxon>Spermatophyta</taxon>
        <taxon>Magnoliopsida</taxon>
        <taxon>eudicotyledons</taxon>
        <taxon>Gunneridae</taxon>
        <taxon>Pentapetalae</taxon>
        <taxon>rosids</taxon>
        <taxon>fabids</taxon>
        <taxon>Rosales</taxon>
        <taxon>Rosaceae</taxon>
        <taxon>Amygdaloideae</taxon>
        <taxon>Amygdaleae</taxon>
        <taxon>Prunus</taxon>
    </lineage>
</organism>
<evidence type="ECO:0000256" key="4">
    <source>
        <dbReference type="SAM" id="Phobius"/>
    </source>
</evidence>
<evidence type="ECO:0000313" key="6">
    <source>
        <dbReference type="Proteomes" id="UP000006882"/>
    </source>
</evidence>
<gene>
    <name evidence="5" type="ORF">PRUPE_6G279000</name>
</gene>
<evidence type="ECO:0000313" key="5">
    <source>
        <dbReference type="EMBL" id="ONI03740.1"/>
    </source>
</evidence>
<feature type="transmembrane region" description="Helical" evidence="4">
    <location>
        <begin position="20"/>
        <end position="40"/>
    </location>
</feature>
<keyword evidence="6" id="KW-1185">Reference proteome</keyword>
<protein>
    <recommendedName>
        <fullName evidence="7">SelT-like protein</fullName>
    </recommendedName>
</protein>
<keyword evidence="4" id="KW-1133">Transmembrane helix</keyword>
<evidence type="ECO:0008006" key="7">
    <source>
        <dbReference type="Google" id="ProtNLM"/>
    </source>
</evidence>